<evidence type="ECO:0000256" key="2">
    <source>
        <dbReference type="ARBA" id="ARBA00022448"/>
    </source>
</evidence>
<dbReference type="PANTHER" id="PTHR23502">
    <property type="entry name" value="MAJOR FACILITATOR SUPERFAMILY"/>
    <property type="match status" value="1"/>
</dbReference>
<dbReference type="GO" id="GO:0015203">
    <property type="term" value="F:polyamine transmembrane transporter activity"/>
    <property type="evidence" value="ECO:0007669"/>
    <property type="project" value="EnsemblFungi"/>
</dbReference>
<dbReference type="STRING" id="984485.A0A1E4RQV4"/>
<dbReference type="Proteomes" id="UP000095085">
    <property type="component" value="Unassembled WGS sequence"/>
</dbReference>
<proteinExistence type="inferred from homology"/>
<feature type="domain" description="Major facilitator superfamily (MFS) profile" evidence="9">
    <location>
        <begin position="55"/>
        <end position="604"/>
    </location>
</feature>
<dbReference type="Pfam" id="PF07690">
    <property type="entry name" value="MFS_1"/>
    <property type="match status" value="1"/>
</dbReference>
<dbReference type="SUPFAM" id="SSF103473">
    <property type="entry name" value="MFS general substrate transporter"/>
    <property type="match status" value="1"/>
</dbReference>
<dbReference type="InterPro" id="IPR036259">
    <property type="entry name" value="MFS_trans_sf"/>
</dbReference>
<reference evidence="11" key="1">
    <citation type="submission" date="2016-05" db="EMBL/GenBank/DDBJ databases">
        <title>Comparative genomics of biotechnologically important yeasts.</title>
        <authorList>
            <consortium name="DOE Joint Genome Institute"/>
            <person name="Riley R."/>
            <person name="Haridas S."/>
            <person name="Wolfe K.H."/>
            <person name="Lopes M.R."/>
            <person name="Hittinger C.T."/>
            <person name="Goker M."/>
            <person name="Salamov A."/>
            <person name="Wisecaver J."/>
            <person name="Long T.M."/>
            <person name="Aerts A.L."/>
            <person name="Barry K."/>
            <person name="Choi C."/>
            <person name="Clum A."/>
            <person name="Coughlan A.Y."/>
            <person name="Deshpande S."/>
            <person name="Douglass A.P."/>
            <person name="Hanson S.J."/>
            <person name="Klenk H.-P."/>
            <person name="Labutti K."/>
            <person name="Lapidus A."/>
            <person name="Lindquist E."/>
            <person name="Lipzen A."/>
            <person name="Meier-Kolthoff J.P."/>
            <person name="Ohm R.A."/>
            <person name="Otillar R.P."/>
            <person name="Pangilinan J."/>
            <person name="Peng Y."/>
            <person name="Rokas A."/>
            <person name="Rosa C.A."/>
            <person name="Scheuner C."/>
            <person name="Sibirny A.A."/>
            <person name="Slot J.C."/>
            <person name="Stielow J.B."/>
            <person name="Sun H."/>
            <person name="Kurtzman C.P."/>
            <person name="Blackwell M."/>
            <person name="Grigoriev I.V."/>
            <person name="Jeffries T.W."/>
        </authorList>
    </citation>
    <scope>NUCLEOTIDE SEQUENCE [LARGE SCALE GENOMIC DNA]</scope>
    <source>
        <strain evidence="11">NRRL Y-1933</strain>
    </source>
</reference>
<comment type="subcellular location">
    <subcellularLocation>
        <location evidence="1">Membrane</location>
        <topology evidence="1">Multi-pass membrane protein</topology>
    </subcellularLocation>
</comment>
<dbReference type="Gene3D" id="1.20.1720.10">
    <property type="entry name" value="Multidrug resistance protein D"/>
    <property type="match status" value="1"/>
</dbReference>
<feature type="region of interest" description="Disordered" evidence="7">
    <location>
        <begin position="254"/>
        <end position="290"/>
    </location>
</feature>
<evidence type="ECO:0000256" key="3">
    <source>
        <dbReference type="ARBA" id="ARBA00022692"/>
    </source>
</evidence>
<dbReference type="AlphaFoldDB" id="A0A1E4RQV4"/>
<evidence type="ECO:0000256" key="8">
    <source>
        <dbReference type="SAM" id="Phobius"/>
    </source>
</evidence>
<keyword evidence="3 8" id="KW-0812">Transmembrane</keyword>
<comment type="similarity">
    <text evidence="6">Belongs to the major facilitator superfamily. CAR1 family.</text>
</comment>
<evidence type="ECO:0000256" key="5">
    <source>
        <dbReference type="ARBA" id="ARBA00023136"/>
    </source>
</evidence>
<dbReference type="GO" id="GO:0005886">
    <property type="term" value="C:plasma membrane"/>
    <property type="evidence" value="ECO:0007669"/>
    <property type="project" value="EnsemblFungi"/>
</dbReference>
<accession>A0A1E4RQV4</accession>
<feature type="region of interest" description="Disordered" evidence="7">
    <location>
        <begin position="1"/>
        <end position="22"/>
    </location>
</feature>
<protein>
    <submittedName>
        <fullName evidence="10">MFS general substrate transporter</fullName>
    </submittedName>
</protein>
<keyword evidence="11" id="KW-1185">Reference proteome</keyword>
<sequence>MSSSDNAMGTYPDSGLSRSSSRVPVSQRTGLLAFLTLVPEYYNPREYKKNVKYILVVVVAIAAITGPMGTSIMLPAIHDIVDELDTSTSIVNVSVGIYLLSLGIFPLWWSSFSERHGRRSVYIISNIIFFAFTLGSALSPNIAGLIILRFLSGCGGSAVQSVGAGTIGDLFAPHERGAAMGVYYLGPLLGPFLSPIIGGAVSQAFGWRATMYTLVIFIGVSLILIITVLPETCKTGLHVREAIREHLDNENLLDEKNDDFVQPNDPEAAYSANGKVEHHPVSSRNSQHSYTEADIERIASNLSRQNSRSQKSYLDLDEDYELAVDPVMPTISRRASNVSNVPKGHQDQRFHHQLDQLNHDVSQDEKPQSKEEVSGGDSNTLKLGVFVYDYLIRPTHSVVLLTYPPVLLTITYSSICFALVYFFNMTISLEYARAPYNFSSIIIGLMYIPNSVTYFIGSIFGGRWTDHLLNKYSKSHNGEIVPESRISWNIVVAVVLYPPACLIFGWCLKFGEHWVTPLIGTALFGFASMLVIGTTVTYLVDILPGKGATGVALNNLCRQILAAIATFIAEPLLNALGAGILFSILMGIMLVATGAIIFLKRSGQAFRGKYDLDLYYEKL</sequence>
<keyword evidence="4 8" id="KW-1133">Transmembrane helix</keyword>
<dbReference type="GO" id="GO:0032973">
    <property type="term" value="P:amino acid export across plasma membrane"/>
    <property type="evidence" value="ECO:0007669"/>
    <property type="project" value="EnsemblFungi"/>
</dbReference>
<feature type="transmembrane region" description="Helical" evidence="8">
    <location>
        <begin position="89"/>
        <end position="109"/>
    </location>
</feature>
<gene>
    <name evidence="10" type="ORF">HYPBUDRAFT_154647</name>
</gene>
<dbReference type="CDD" id="cd17323">
    <property type="entry name" value="MFS_Tpo1_MDR_like"/>
    <property type="match status" value="1"/>
</dbReference>
<evidence type="ECO:0000313" key="11">
    <source>
        <dbReference type="Proteomes" id="UP000095085"/>
    </source>
</evidence>
<evidence type="ECO:0000256" key="6">
    <source>
        <dbReference type="ARBA" id="ARBA00038347"/>
    </source>
</evidence>
<feature type="transmembrane region" description="Helical" evidence="8">
    <location>
        <begin position="398"/>
        <end position="421"/>
    </location>
</feature>
<feature type="transmembrane region" description="Helical" evidence="8">
    <location>
        <begin position="211"/>
        <end position="230"/>
    </location>
</feature>
<dbReference type="GO" id="GO:0015565">
    <property type="term" value="F:threonine efflux transmembrane transporter activity"/>
    <property type="evidence" value="ECO:0007669"/>
    <property type="project" value="EnsemblFungi"/>
</dbReference>
<dbReference type="FunFam" id="1.20.1720.10:FF:000009">
    <property type="entry name" value="MFS multidrug transporter"/>
    <property type="match status" value="1"/>
</dbReference>
<dbReference type="EMBL" id="KV454538">
    <property type="protein sequence ID" value="ODV69606.1"/>
    <property type="molecule type" value="Genomic_DNA"/>
</dbReference>
<dbReference type="PANTHER" id="PTHR23502:SF5">
    <property type="entry name" value="QUINIDINE RESISTANCE PROTEIN 3"/>
    <property type="match status" value="1"/>
</dbReference>
<evidence type="ECO:0000256" key="1">
    <source>
        <dbReference type="ARBA" id="ARBA00004141"/>
    </source>
</evidence>
<feature type="transmembrane region" description="Helical" evidence="8">
    <location>
        <begin position="53"/>
        <end position="77"/>
    </location>
</feature>
<feature type="transmembrane region" description="Helical" evidence="8">
    <location>
        <begin position="441"/>
        <end position="465"/>
    </location>
</feature>
<name>A0A1E4RQV4_9ASCO</name>
<feature type="transmembrane region" description="Helical" evidence="8">
    <location>
        <begin position="121"/>
        <end position="140"/>
    </location>
</feature>
<evidence type="ECO:0000256" key="7">
    <source>
        <dbReference type="SAM" id="MobiDB-lite"/>
    </source>
</evidence>
<keyword evidence="5 8" id="KW-0472">Membrane</keyword>
<dbReference type="InterPro" id="IPR020846">
    <property type="entry name" value="MFS_dom"/>
</dbReference>
<feature type="transmembrane region" description="Helical" evidence="8">
    <location>
        <begin position="575"/>
        <end position="599"/>
    </location>
</feature>
<dbReference type="GeneID" id="30996603"/>
<dbReference type="RefSeq" id="XP_020078673.1">
    <property type="nucleotide sequence ID" value="XM_020222054.1"/>
</dbReference>
<evidence type="ECO:0000313" key="10">
    <source>
        <dbReference type="EMBL" id="ODV69606.1"/>
    </source>
</evidence>
<feature type="transmembrane region" description="Helical" evidence="8">
    <location>
        <begin position="183"/>
        <end position="205"/>
    </location>
</feature>
<dbReference type="GO" id="GO:0030476">
    <property type="term" value="P:ascospore wall assembly"/>
    <property type="evidence" value="ECO:0007669"/>
    <property type="project" value="EnsemblFungi"/>
</dbReference>
<evidence type="ECO:0000259" key="9">
    <source>
        <dbReference type="PROSITE" id="PS50850"/>
    </source>
</evidence>
<organism evidence="10 11">
    <name type="scientific">Hyphopichia burtonii NRRL Y-1933</name>
    <dbReference type="NCBI Taxonomy" id="984485"/>
    <lineage>
        <taxon>Eukaryota</taxon>
        <taxon>Fungi</taxon>
        <taxon>Dikarya</taxon>
        <taxon>Ascomycota</taxon>
        <taxon>Saccharomycotina</taxon>
        <taxon>Pichiomycetes</taxon>
        <taxon>Debaryomycetaceae</taxon>
        <taxon>Hyphopichia</taxon>
    </lineage>
</organism>
<dbReference type="InterPro" id="IPR011701">
    <property type="entry name" value="MFS"/>
</dbReference>
<evidence type="ECO:0000256" key="4">
    <source>
        <dbReference type="ARBA" id="ARBA00022989"/>
    </source>
</evidence>
<keyword evidence="2" id="KW-0813">Transport</keyword>
<dbReference type="Gene3D" id="1.20.1250.20">
    <property type="entry name" value="MFS general substrate transporter like domains"/>
    <property type="match status" value="1"/>
</dbReference>
<dbReference type="OrthoDB" id="3936150at2759"/>
<dbReference type="GO" id="GO:0010509">
    <property type="term" value="P:intracellular polyamine homeostasis"/>
    <property type="evidence" value="ECO:0007669"/>
    <property type="project" value="EnsemblFungi"/>
</dbReference>
<dbReference type="PROSITE" id="PS50850">
    <property type="entry name" value="MFS"/>
    <property type="match status" value="1"/>
</dbReference>
<feature type="transmembrane region" description="Helical" evidence="8">
    <location>
        <begin position="518"/>
        <end position="540"/>
    </location>
</feature>
<feature type="transmembrane region" description="Helical" evidence="8">
    <location>
        <begin position="486"/>
        <end position="506"/>
    </location>
</feature>